<feature type="compositionally biased region" description="Polar residues" evidence="1">
    <location>
        <begin position="283"/>
        <end position="293"/>
    </location>
</feature>
<keyword evidence="2" id="KW-0812">Transmembrane</keyword>
<dbReference type="Pfam" id="PF08378">
    <property type="entry name" value="NERD"/>
    <property type="match status" value="1"/>
</dbReference>
<dbReference type="PROSITE" id="PS50965">
    <property type="entry name" value="NERD"/>
    <property type="match status" value="1"/>
</dbReference>
<accession>A0A4Z1C475</accession>
<evidence type="ECO:0000313" key="4">
    <source>
        <dbReference type="EMBL" id="TGN63872.1"/>
    </source>
</evidence>
<feature type="region of interest" description="Disordered" evidence="1">
    <location>
        <begin position="256"/>
        <end position="293"/>
    </location>
</feature>
<dbReference type="OrthoDB" id="5793358at2"/>
<feature type="transmembrane region" description="Helical" evidence="2">
    <location>
        <begin position="221"/>
        <end position="240"/>
    </location>
</feature>
<reference evidence="4 5" key="1">
    <citation type="submission" date="2019-04" db="EMBL/GenBank/DDBJ databases">
        <title>Three New Species of Nocardioides, Nocardioides euryhalodurans sp. nov., Nocardioides seonyuensis sp. nov. and Nocardioides eburneoflavus sp. nov. Isolated from Soil.</title>
        <authorList>
            <person name="Roh S.G."/>
            <person name="Lee C."/>
            <person name="Kim M.-K."/>
            <person name="Kim S.B."/>
        </authorList>
    </citation>
    <scope>NUCLEOTIDE SEQUENCE [LARGE SCALE GENOMIC DNA]</scope>
    <source>
        <strain evidence="4 5">MMS17-SY213</strain>
    </source>
</reference>
<organism evidence="4 5">
    <name type="scientific">Nocardioides eburneiflavus</name>
    <dbReference type="NCBI Taxonomy" id="2518372"/>
    <lineage>
        <taxon>Bacteria</taxon>
        <taxon>Bacillati</taxon>
        <taxon>Actinomycetota</taxon>
        <taxon>Actinomycetes</taxon>
        <taxon>Propionibacteriales</taxon>
        <taxon>Nocardioidaceae</taxon>
        <taxon>Nocardioides</taxon>
    </lineage>
</organism>
<evidence type="ECO:0000256" key="1">
    <source>
        <dbReference type="SAM" id="MobiDB-lite"/>
    </source>
</evidence>
<evidence type="ECO:0000259" key="3">
    <source>
        <dbReference type="PROSITE" id="PS50965"/>
    </source>
</evidence>
<proteinExistence type="predicted"/>
<evidence type="ECO:0000313" key="5">
    <source>
        <dbReference type="Proteomes" id="UP000297496"/>
    </source>
</evidence>
<keyword evidence="2" id="KW-0472">Membrane</keyword>
<name>A0A4Z1C475_9ACTN</name>
<sequence>MCLAFPPGVFDMEAGESAYDVAKRQREMAERLQRSAALWERGAEGEVAVARALEALPDGWVVLHDLAWPGRKRANIDHVVVGPGGVFVVDAKNWSGRVEIRDQVLMQNGRRREPAVVSAAEAAIGLQSIVPPPASCMGVLCFVHDDPLTGWARDVMVCSTSNVATMLLSRPSVLSAEDVRRSVDAIRLMPTGSPPASGRLAKPRPSTPSRTTAKRRRGHPVAVLVGALVLLFAVSSGGLAKAGGWLGERMVEVIAPTDPVEPTPSQPAKQREQKQQKQENKQLDGQQSRSRAG</sequence>
<dbReference type="AlphaFoldDB" id="A0A4Z1C475"/>
<feature type="domain" description="NERD" evidence="3">
    <location>
        <begin position="41"/>
        <end position="149"/>
    </location>
</feature>
<keyword evidence="2" id="KW-1133">Transmembrane helix</keyword>
<dbReference type="InterPro" id="IPR011528">
    <property type="entry name" value="NERD"/>
</dbReference>
<keyword evidence="5" id="KW-1185">Reference proteome</keyword>
<feature type="compositionally biased region" description="Basic and acidic residues" evidence="1">
    <location>
        <begin position="269"/>
        <end position="282"/>
    </location>
</feature>
<dbReference type="EMBL" id="SRRO01000001">
    <property type="protein sequence ID" value="TGN63872.1"/>
    <property type="molecule type" value="Genomic_DNA"/>
</dbReference>
<gene>
    <name evidence="4" type="ORF">EXE59_07835</name>
</gene>
<evidence type="ECO:0000256" key="2">
    <source>
        <dbReference type="SAM" id="Phobius"/>
    </source>
</evidence>
<comment type="caution">
    <text evidence="4">The sequence shown here is derived from an EMBL/GenBank/DDBJ whole genome shotgun (WGS) entry which is preliminary data.</text>
</comment>
<dbReference type="Proteomes" id="UP000297496">
    <property type="component" value="Unassembled WGS sequence"/>
</dbReference>
<feature type="region of interest" description="Disordered" evidence="1">
    <location>
        <begin position="188"/>
        <end position="218"/>
    </location>
</feature>
<protein>
    <submittedName>
        <fullName evidence="4">NERD domain-containing protein</fullName>
    </submittedName>
</protein>